<feature type="modified residue" description="4-aspartylphosphate" evidence="1">
    <location>
        <position position="77"/>
    </location>
</feature>
<evidence type="ECO:0000259" key="2">
    <source>
        <dbReference type="PROSITE" id="PS50110"/>
    </source>
</evidence>
<organism evidence="3 4">
    <name type="scientific">Larkinella punicea</name>
    <dbReference type="NCBI Taxonomy" id="2315727"/>
    <lineage>
        <taxon>Bacteria</taxon>
        <taxon>Pseudomonadati</taxon>
        <taxon>Bacteroidota</taxon>
        <taxon>Cytophagia</taxon>
        <taxon>Cytophagales</taxon>
        <taxon>Spirosomataceae</taxon>
        <taxon>Larkinella</taxon>
    </lineage>
</organism>
<dbReference type="GO" id="GO:0000160">
    <property type="term" value="P:phosphorelay signal transduction system"/>
    <property type="evidence" value="ECO:0007669"/>
    <property type="project" value="InterPro"/>
</dbReference>
<dbReference type="Proteomes" id="UP000253383">
    <property type="component" value="Unassembled WGS sequence"/>
</dbReference>
<reference evidence="3 4" key="1">
    <citation type="submission" date="2018-07" db="EMBL/GenBank/DDBJ databases">
        <title>Genome analysis of Larkinella rosea.</title>
        <authorList>
            <person name="Zhou Z."/>
            <person name="Wang G."/>
        </authorList>
    </citation>
    <scope>NUCLEOTIDE SEQUENCE [LARGE SCALE GENOMIC DNA]</scope>
    <source>
        <strain evidence="4">zzj9</strain>
    </source>
</reference>
<dbReference type="Gene3D" id="3.40.50.2300">
    <property type="match status" value="1"/>
</dbReference>
<evidence type="ECO:0000256" key="1">
    <source>
        <dbReference type="PROSITE-ProRule" id="PRU00169"/>
    </source>
</evidence>
<dbReference type="RefSeq" id="WP_114409897.1">
    <property type="nucleotide sequence ID" value="NZ_QOWE01000036.1"/>
</dbReference>
<comment type="caution">
    <text evidence="3">The sequence shown here is derived from an EMBL/GenBank/DDBJ whole genome shotgun (WGS) entry which is preliminary data.</text>
</comment>
<dbReference type="SUPFAM" id="SSF52172">
    <property type="entry name" value="CheY-like"/>
    <property type="match status" value="1"/>
</dbReference>
<dbReference type="OrthoDB" id="671006at2"/>
<dbReference type="Pfam" id="PF00072">
    <property type="entry name" value="Response_reg"/>
    <property type="match status" value="1"/>
</dbReference>
<proteinExistence type="predicted"/>
<evidence type="ECO:0000313" key="4">
    <source>
        <dbReference type="Proteomes" id="UP000253383"/>
    </source>
</evidence>
<dbReference type="PANTHER" id="PTHR44520:SF2">
    <property type="entry name" value="RESPONSE REGULATOR RCP1"/>
    <property type="match status" value="1"/>
</dbReference>
<gene>
    <name evidence="3" type="ORF">DUE52_30335</name>
</gene>
<sequence>MPQSAKLLHSPSLQRKICVIIVDDDEDDRHFIHRAFQNVGAKHQILQFEDGEQLMHSLLESDDAEEKIARCGLIILDVNMHRMSGIEVLEAIKTNDSLKHIPTVMLSTSIEEDLVQKAYSLGANGYLQKPNLMDDYNHLVISMQACFLEVPSVRWSKLL</sequence>
<dbReference type="InterPro" id="IPR052893">
    <property type="entry name" value="TCS_response_regulator"/>
</dbReference>
<keyword evidence="1" id="KW-0597">Phosphoprotein</keyword>
<dbReference type="AlphaFoldDB" id="A0A368JDH7"/>
<evidence type="ECO:0000313" key="3">
    <source>
        <dbReference type="EMBL" id="RCR65728.1"/>
    </source>
</evidence>
<dbReference type="InterPro" id="IPR011006">
    <property type="entry name" value="CheY-like_superfamily"/>
</dbReference>
<dbReference type="EMBL" id="QOWE01000036">
    <property type="protein sequence ID" value="RCR65728.1"/>
    <property type="molecule type" value="Genomic_DNA"/>
</dbReference>
<accession>A0A368JDH7</accession>
<keyword evidence="4" id="KW-1185">Reference proteome</keyword>
<dbReference type="PROSITE" id="PS50110">
    <property type="entry name" value="RESPONSE_REGULATORY"/>
    <property type="match status" value="1"/>
</dbReference>
<dbReference type="PANTHER" id="PTHR44520">
    <property type="entry name" value="RESPONSE REGULATOR RCP1-RELATED"/>
    <property type="match status" value="1"/>
</dbReference>
<feature type="domain" description="Response regulatory" evidence="2">
    <location>
        <begin position="18"/>
        <end position="144"/>
    </location>
</feature>
<name>A0A368JDH7_9BACT</name>
<dbReference type="SMART" id="SM00448">
    <property type="entry name" value="REC"/>
    <property type="match status" value="1"/>
</dbReference>
<protein>
    <submittedName>
        <fullName evidence="3">Response regulator</fullName>
    </submittedName>
</protein>
<dbReference type="InterPro" id="IPR001789">
    <property type="entry name" value="Sig_transdc_resp-reg_receiver"/>
</dbReference>